<proteinExistence type="predicted"/>
<dbReference type="Pfam" id="PF13592">
    <property type="entry name" value="HTH_33"/>
    <property type="match status" value="1"/>
</dbReference>
<name>A0ABQ4A660_9ACTN</name>
<evidence type="ECO:0000259" key="1">
    <source>
        <dbReference type="Pfam" id="PF13592"/>
    </source>
</evidence>
<gene>
    <name evidence="2" type="ORF">Ahu01nite_094520</name>
</gene>
<organism evidence="2 3">
    <name type="scientific">Winogradskya humida</name>
    <dbReference type="NCBI Taxonomy" id="113566"/>
    <lineage>
        <taxon>Bacteria</taxon>
        <taxon>Bacillati</taxon>
        <taxon>Actinomycetota</taxon>
        <taxon>Actinomycetes</taxon>
        <taxon>Micromonosporales</taxon>
        <taxon>Micromonosporaceae</taxon>
        <taxon>Winogradskya</taxon>
    </lineage>
</organism>
<evidence type="ECO:0000313" key="2">
    <source>
        <dbReference type="EMBL" id="GIE26350.1"/>
    </source>
</evidence>
<reference evidence="2 3" key="1">
    <citation type="submission" date="2021-01" db="EMBL/GenBank/DDBJ databases">
        <title>Whole genome shotgun sequence of Actinoplanes humidus NBRC 14915.</title>
        <authorList>
            <person name="Komaki H."/>
            <person name="Tamura T."/>
        </authorList>
    </citation>
    <scope>NUCLEOTIDE SEQUENCE [LARGE SCALE GENOMIC DNA]</scope>
    <source>
        <strain evidence="2 3">NBRC 14915</strain>
    </source>
</reference>
<comment type="caution">
    <text evidence="2">The sequence shown here is derived from an EMBL/GenBank/DDBJ whole genome shotgun (WGS) entry which is preliminary data.</text>
</comment>
<dbReference type="RefSeq" id="WP_239159706.1">
    <property type="nucleotide sequence ID" value="NZ_BAAATV010000033.1"/>
</dbReference>
<accession>A0ABQ4A660</accession>
<dbReference type="EMBL" id="BOMN01000142">
    <property type="protein sequence ID" value="GIE26350.1"/>
    <property type="molecule type" value="Genomic_DNA"/>
</dbReference>
<sequence length="154" mass="17306">MNAAARIRREKVRIQAATMFEALETTAQIASELRVSEKSVREWRRRWAAGGAQALASSGPGGSDCKLSDDQLKQLAEVLDEGPVAQGWVDARWTLARVAEVTERCFGVSYTLRGVSYLLHRIGYSQQVPTRRAIERDPEAIASWHRRRWPSVRG</sequence>
<dbReference type="Pfam" id="PF13384">
    <property type="entry name" value="HTH_23"/>
    <property type="match status" value="1"/>
</dbReference>
<dbReference type="Proteomes" id="UP000603200">
    <property type="component" value="Unassembled WGS sequence"/>
</dbReference>
<protein>
    <recommendedName>
        <fullName evidence="1">Winged helix-turn helix domain-containing protein</fullName>
    </recommendedName>
</protein>
<feature type="domain" description="Winged helix-turn helix" evidence="1">
    <location>
        <begin position="90"/>
        <end position="146"/>
    </location>
</feature>
<keyword evidence="3" id="KW-1185">Reference proteome</keyword>
<dbReference type="SUPFAM" id="SSF46689">
    <property type="entry name" value="Homeodomain-like"/>
    <property type="match status" value="1"/>
</dbReference>
<evidence type="ECO:0000313" key="3">
    <source>
        <dbReference type="Proteomes" id="UP000603200"/>
    </source>
</evidence>
<dbReference type="InterPro" id="IPR009057">
    <property type="entry name" value="Homeodomain-like_sf"/>
</dbReference>
<dbReference type="InterPro" id="IPR025959">
    <property type="entry name" value="Winged_HTH_dom"/>
</dbReference>